<dbReference type="Pfam" id="PF18935">
    <property type="entry name" value="DUF5683"/>
    <property type="match status" value="1"/>
</dbReference>
<accession>A0A381XWX9</accession>
<feature type="domain" description="DUF5683" evidence="1">
    <location>
        <begin position="210"/>
        <end position="309"/>
    </location>
</feature>
<dbReference type="Gene3D" id="3.40.50.10610">
    <property type="entry name" value="ABC-type transport auxiliary lipoprotein component"/>
    <property type="match status" value="1"/>
</dbReference>
<sequence length="349" mass="39783">MKCPKIIASAALFSLISAADLPDTSHFYLYDQTTPTIAVVDFHNQGISIAAAQTLTDRFRLTLSLYTPYSVEASGNNNRFNILDKKPRDYSTCLTVDCATNIGKLLNVDRIVMGVIVRDSEKFTLSADLISVQMEEIIRSRFIEYVGEMDGIHEYVDTLVTKLFYDELNPALYASRFLVTSDGLALRQSSFPELESKVDLELDKNHVLWAMLYSAALPGSGQVYSKRVVIGQRIIGGWASMWSLMAYNYYHYRTSNNAADRLYKEYGSSTTPEDLINYRPRINTYAKRMDRANRNMRIIRNISFVYWFGNMIHTWQVAPRKIEVEPSSILLTMNPLTQEVGFKFSIALK</sequence>
<evidence type="ECO:0000259" key="1">
    <source>
        <dbReference type="Pfam" id="PF18935"/>
    </source>
</evidence>
<gene>
    <name evidence="2" type="ORF">METZ01_LOCUS121577</name>
</gene>
<reference evidence="2" key="1">
    <citation type="submission" date="2018-05" db="EMBL/GenBank/DDBJ databases">
        <authorList>
            <person name="Lanie J.A."/>
            <person name="Ng W.-L."/>
            <person name="Kazmierczak K.M."/>
            <person name="Andrzejewski T.M."/>
            <person name="Davidsen T.M."/>
            <person name="Wayne K.J."/>
            <person name="Tettelin H."/>
            <person name="Glass J.I."/>
            <person name="Rusch D."/>
            <person name="Podicherti R."/>
            <person name="Tsui H.-C.T."/>
            <person name="Winkler M.E."/>
        </authorList>
    </citation>
    <scope>NUCLEOTIDE SEQUENCE</scope>
</reference>
<dbReference type="AlphaFoldDB" id="A0A381XWX9"/>
<organism evidence="2">
    <name type="scientific">marine metagenome</name>
    <dbReference type="NCBI Taxonomy" id="408172"/>
    <lineage>
        <taxon>unclassified sequences</taxon>
        <taxon>metagenomes</taxon>
        <taxon>ecological metagenomes</taxon>
    </lineage>
</organism>
<dbReference type="InterPro" id="IPR043738">
    <property type="entry name" value="DUF5683"/>
</dbReference>
<evidence type="ECO:0000313" key="2">
    <source>
        <dbReference type="EMBL" id="SVA68723.1"/>
    </source>
</evidence>
<dbReference type="EMBL" id="UINC01016520">
    <property type="protein sequence ID" value="SVA68723.1"/>
    <property type="molecule type" value="Genomic_DNA"/>
</dbReference>
<name>A0A381XWX9_9ZZZZ</name>
<proteinExistence type="predicted"/>
<protein>
    <recommendedName>
        <fullName evidence="1">DUF5683 domain-containing protein</fullName>
    </recommendedName>
</protein>